<dbReference type="InterPro" id="IPR027417">
    <property type="entry name" value="P-loop_NTPase"/>
</dbReference>
<accession>A0ABX1IAJ6</accession>
<dbReference type="InterPro" id="IPR017871">
    <property type="entry name" value="ABC_transporter-like_CS"/>
</dbReference>
<name>A0ABX1IAJ6_9GAMM</name>
<dbReference type="Pfam" id="PF14524">
    <property type="entry name" value="Wzt_C"/>
    <property type="match status" value="1"/>
</dbReference>
<keyword evidence="7" id="KW-1185">Reference proteome</keyword>
<gene>
    <name evidence="6" type="ORF">HF203_09135</name>
</gene>
<keyword evidence="2" id="KW-0813">Transport</keyword>
<evidence type="ECO:0000313" key="7">
    <source>
        <dbReference type="Proteomes" id="UP000740754"/>
    </source>
</evidence>
<keyword evidence="3" id="KW-0547">Nucleotide-binding</keyword>
<dbReference type="Pfam" id="PF00005">
    <property type="entry name" value="ABC_tran"/>
    <property type="match status" value="1"/>
</dbReference>
<evidence type="ECO:0000256" key="3">
    <source>
        <dbReference type="ARBA" id="ARBA00022741"/>
    </source>
</evidence>
<dbReference type="GO" id="GO:0005524">
    <property type="term" value="F:ATP binding"/>
    <property type="evidence" value="ECO:0007669"/>
    <property type="project" value="UniProtKB-KW"/>
</dbReference>
<dbReference type="InterPro" id="IPR003593">
    <property type="entry name" value="AAA+_ATPase"/>
</dbReference>
<dbReference type="SUPFAM" id="SSF52540">
    <property type="entry name" value="P-loop containing nucleoside triphosphate hydrolases"/>
    <property type="match status" value="1"/>
</dbReference>
<organism evidence="6 7">
    <name type="scientific">Marichromatium bheemlicum</name>
    <dbReference type="NCBI Taxonomy" id="365339"/>
    <lineage>
        <taxon>Bacteria</taxon>
        <taxon>Pseudomonadati</taxon>
        <taxon>Pseudomonadota</taxon>
        <taxon>Gammaproteobacteria</taxon>
        <taxon>Chromatiales</taxon>
        <taxon>Chromatiaceae</taxon>
        <taxon>Marichromatium</taxon>
    </lineage>
</organism>
<dbReference type="InterPro" id="IPR015860">
    <property type="entry name" value="ABC_transpr_TagH-like"/>
</dbReference>
<dbReference type="PROSITE" id="PS50893">
    <property type="entry name" value="ABC_TRANSPORTER_2"/>
    <property type="match status" value="1"/>
</dbReference>
<dbReference type="InterPro" id="IPR029439">
    <property type="entry name" value="Wzt_C"/>
</dbReference>
<dbReference type="PROSITE" id="PS00211">
    <property type="entry name" value="ABC_TRANSPORTER_1"/>
    <property type="match status" value="1"/>
</dbReference>
<feature type="domain" description="ABC transporter" evidence="5">
    <location>
        <begin position="27"/>
        <end position="251"/>
    </location>
</feature>
<dbReference type="InterPro" id="IPR003439">
    <property type="entry name" value="ABC_transporter-like_ATP-bd"/>
</dbReference>
<comment type="caution">
    <text evidence="6">The sequence shown here is derived from an EMBL/GenBank/DDBJ whole genome shotgun (WGS) entry which is preliminary data.</text>
</comment>
<dbReference type="Gene3D" id="2.70.50.60">
    <property type="entry name" value="abc- transporter (atp binding component) like domain"/>
    <property type="match status" value="1"/>
</dbReference>
<evidence type="ECO:0000256" key="4">
    <source>
        <dbReference type="ARBA" id="ARBA00022840"/>
    </source>
</evidence>
<sequence length="415" mass="45402">MSIITIEHLTKEFRLGQLQGLGGSIRHQLGRLAGRRAPPPPMFRALDDVSFTIEAGEVVGIIGHNGAGKSTLLKLISNITAPSAGRIRIAGRVAPLIEVGAGFVPELTGRENVYLNGAILGLSRREVDRQFDDIVEFAEMAPFIDTPVKRYSSGMKVKLAFAVATSVEAEILIVDEVLAVGDLAFQRKCFDRMESFIKHRGHTVLLVSHNIRQVVRMCDRVMMLDQGRVVADGEPLQVAERFYAQSNKKIQDHQLDAARLNGKVRSSGEIDLLEVGLVDAAGVAIDQVRSGDPLRVRVRLELNQALPDPEIVVGTHTTDFFYLTAGSTATLEHPPQLRLGVNEIDCLIPSFPMVAGTYCVRLAVFDGSGRMVLAGETLAVFQVTPPADEAHRPPLRNLHLPTAWVVNEQSFEERG</sequence>
<dbReference type="SMART" id="SM00382">
    <property type="entry name" value="AAA"/>
    <property type="match status" value="1"/>
</dbReference>
<dbReference type="PANTHER" id="PTHR46743">
    <property type="entry name" value="TEICHOIC ACIDS EXPORT ATP-BINDING PROTEIN TAGH"/>
    <property type="match status" value="1"/>
</dbReference>
<proteinExistence type="inferred from homology"/>
<dbReference type="EMBL" id="JAAXKX010000011">
    <property type="protein sequence ID" value="NKN33385.1"/>
    <property type="molecule type" value="Genomic_DNA"/>
</dbReference>
<reference evidence="6 7" key="1">
    <citation type="submission" date="2020-04" db="EMBL/GenBank/DDBJ databases">
        <title>Draft Whole-Genome sequence of Marichromatium bheemlicum DSM 18632, type strain.</title>
        <authorList>
            <person name="Kyndt J.A."/>
            <person name="Meyer T.E."/>
        </authorList>
    </citation>
    <scope>NUCLEOTIDE SEQUENCE [LARGE SCALE GENOMIC DNA]</scope>
    <source>
        <strain evidence="6 7">DSM 18632</strain>
    </source>
</reference>
<protein>
    <submittedName>
        <fullName evidence="6">ABC transporter ATP-binding protein</fullName>
    </submittedName>
</protein>
<dbReference type="InterPro" id="IPR050683">
    <property type="entry name" value="Bact_Polysacc_Export_ATP-bd"/>
</dbReference>
<comment type="similarity">
    <text evidence="1">Belongs to the ABC transporter superfamily.</text>
</comment>
<evidence type="ECO:0000256" key="1">
    <source>
        <dbReference type="ARBA" id="ARBA00005417"/>
    </source>
</evidence>
<dbReference type="Proteomes" id="UP000740754">
    <property type="component" value="Unassembled WGS sequence"/>
</dbReference>
<dbReference type="Gene3D" id="3.40.50.300">
    <property type="entry name" value="P-loop containing nucleotide triphosphate hydrolases"/>
    <property type="match status" value="1"/>
</dbReference>
<dbReference type="CDD" id="cd03220">
    <property type="entry name" value="ABC_KpsT_Wzt"/>
    <property type="match status" value="1"/>
</dbReference>
<dbReference type="PANTHER" id="PTHR46743:SF2">
    <property type="entry name" value="TEICHOIC ACIDS EXPORT ATP-BINDING PROTEIN TAGH"/>
    <property type="match status" value="1"/>
</dbReference>
<keyword evidence="4 6" id="KW-0067">ATP-binding</keyword>
<evidence type="ECO:0000313" key="6">
    <source>
        <dbReference type="EMBL" id="NKN33385.1"/>
    </source>
</evidence>
<evidence type="ECO:0000259" key="5">
    <source>
        <dbReference type="PROSITE" id="PS50893"/>
    </source>
</evidence>
<evidence type="ECO:0000256" key="2">
    <source>
        <dbReference type="ARBA" id="ARBA00022448"/>
    </source>
</evidence>
<dbReference type="CDD" id="cd10147">
    <property type="entry name" value="Wzt_C-like"/>
    <property type="match status" value="1"/>
</dbReference>
<dbReference type="RefSeq" id="WP_168668887.1">
    <property type="nucleotide sequence ID" value="NZ_JAAXKX010000011.1"/>
</dbReference>